<dbReference type="Gene3D" id="3.40.50.1580">
    <property type="entry name" value="Nucleoside phosphorylase domain"/>
    <property type="match status" value="1"/>
</dbReference>
<dbReference type="CDD" id="cd09008">
    <property type="entry name" value="MTAN"/>
    <property type="match status" value="1"/>
</dbReference>
<dbReference type="Pfam" id="PF01048">
    <property type="entry name" value="PNP_UDP_1"/>
    <property type="match status" value="1"/>
</dbReference>
<gene>
    <name evidence="2" type="ORF">KIM372_03940</name>
</gene>
<dbReference type="PANTHER" id="PTHR46832">
    <property type="entry name" value="5'-METHYLTHIOADENOSINE/S-ADENOSYLHOMOCYSTEINE NUCLEOSIDASE"/>
    <property type="match status" value="1"/>
</dbReference>
<proteinExistence type="predicted"/>
<evidence type="ECO:0000313" key="2">
    <source>
        <dbReference type="EMBL" id="BDR52487.1"/>
    </source>
</evidence>
<evidence type="ECO:0000313" key="3">
    <source>
        <dbReference type="Proteomes" id="UP001321766"/>
    </source>
</evidence>
<dbReference type="InterPro" id="IPR000845">
    <property type="entry name" value="Nucleoside_phosphorylase_d"/>
</dbReference>
<keyword evidence="3" id="KW-1185">Reference proteome</keyword>
<evidence type="ECO:0000259" key="1">
    <source>
        <dbReference type="Pfam" id="PF01048"/>
    </source>
</evidence>
<accession>A0ABM8B6L4</accession>
<dbReference type="SUPFAM" id="SSF53167">
    <property type="entry name" value="Purine and uridine phosphorylases"/>
    <property type="match status" value="1"/>
</dbReference>
<reference evidence="2 3" key="1">
    <citation type="journal article" date="2023" name="Microbiol. Spectr.">
        <title>Symbiosis of Carpenter Bees with Uncharacterized Lactic Acid Bacteria Showing NAD Auxotrophy.</title>
        <authorList>
            <person name="Kawasaki S."/>
            <person name="Ozawa K."/>
            <person name="Mori T."/>
            <person name="Yamamoto A."/>
            <person name="Ito M."/>
            <person name="Ohkuma M."/>
            <person name="Sakamoto M."/>
            <person name="Matsutani M."/>
        </authorList>
    </citation>
    <scope>NUCLEOTIDE SEQUENCE [LARGE SCALE GENOMIC DNA]</scope>
    <source>
        <strain evidence="2 3">Kim37-2</strain>
    </source>
</reference>
<dbReference type="PANTHER" id="PTHR46832:SF1">
    <property type="entry name" value="5'-METHYLTHIOADENOSINE_S-ADENOSYLHOMOCYSTEINE NUCLEOSIDASE"/>
    <property type="match status" value="1"/>
</dbReference>
<organism evidence="2 3">
    <name type="scientific">Bombiscardovia nodaiensis</name>
    <dbReference type="NCBI Taxonomy" id="2932181"/>
    <lineage>
        <taxon>Bacteria</taxon>
        <taxon>Bacillati</taxon>
        <taxon>Actinomycetota</taxon>
        <taxon>Actinomycetes</taxon>
        <taxon>Bifidobacteriales</taxon>
        <taxon>Bifidobacteriaceae</taxon>
        <taxon>Bombiscardovia</taxon>
    </lineage>
</organism>
<sequence length="270" mass="28600">MNLSQQSIAIQCALPREAAGFQSALQGREDSEIWGYHLSRGRYCNLDLLVCVGGMGAASSAACAQFLVDHYQPQALIFSGIAGSINPGLHIGDVMVSREQHYAETNTAIIAECPPYQEYFASDPSLVSRATNAAQELGYARIPAVSELLSQGLWDGQVQAPRPGQGRREPGQKANFLVGNLSTSDRFNTSEAALSGLVQAFSADGEAMEEAPAAQICGKCGVPFLCVRGVSNPCGQSYEDLNEQEGDMDLAAQAAAQVTLKLLEGLSPQA</sequence>
<dbReference type="EMBL" id="AP026798">
    <property type="protein sequence ID" value="BDR52487.1"/>
    <property type="molecule type" value="Genomic_DNA"/>
</dbReference>
<feature type="domain" description="Nucleoside phosphorylase" evidence="1">
    <location>
        <begin position="8"/>
        <end position="264"/>
    </location>
</feature>
<dbReference type="InterPro" id="IPR035994">
    <property type="entry name" value="Nucleoside_phosphorylase_sf"/>
</dbReference>
<protein>
    <submittedName>
        <fullName evidence="2">MTA/SAH nucleosidase</fullName>
    </submittedName>
</protein>
<name>A0ABM8B6L4_9BIFI</name>
<dbReference type="Proteomes" id="UP001321766">
    <property type="component" value="Chromosome"/>
</dbReference>